<gene>
    <name evidence="11" type="ORF">CINCED_3A020173</name>
</gene>
<dbReference type="GO" id="GO:0045454">
    <property type="term" value="P:cell redox homeostasis"/>
    <property type="evidence" value="ECO:0007669"/>
    <property type="project" value="TreeGrafter"/>
</dbReference>
<organism evidence="11 12">
    <name type="scientific">Cinara cedri</name>
    <dbReference type="NCBI Taxonomy" id="506608"/>
    <lineage>
        <taxon>Eukaryota</taxon>
        <taxon>Metazoa</taxon>
        <taxon>Ecdysozoa</taxon>
        <taxon>Arthropoda</taxon>
        <taxon>Hexapoda</taxon>
        <taxon>Insecta</taxon>
        <taxon>Pterygota</taxon>
        <taxon>Neoptera</taxon>
        <taxon>Paraneoptera</taxon>
        <taxon>Hemiptera</taxon>
        <taxon>Sternorrhyncha</taxon>
        <taxon>Aphidomorpha</taxon>
        <taxon>Aphidoidea</taxon>
        <taxon>Aphididae</taxon>
        <taxon>Lachninae</taxon>
        <taxon>Cinara</taxon>
    </lineage>
</organism>
<evidence type="ECO:0000256" key="7">
    <source>
        <dbReference type="ARBA" id="ARBA00049091"/>
    </source>
</evidence>
<dbReference type="PANTHER" id="PTHR10681">
    <property type="entry name" value="THIOREDOXIN PEROXIDASE"/>
    <property type="match status" value="1"/>
</dbReference>
<dbReference type="Gene3D" id="3.30.1020.10">
    <property type="entry name" value="Antioxidant, Horf6, Chain A, domain2"/>
    <property type="match status" value="1"/>
</dbReference>
<name>A0A5E4MPN8_9HEMI</name>
<dbReference type="Gene3D" id="3.40.30.10">
    <property type="entry name" value="Glutaredoxin"/>
    <property type="match status" value="1"/>
</dbReference>
<keyword evidence="5 8" id="KW-0560">Oxidoreductase</keyword>
<accession>A0A5E4MPN8</accession>
<evidence type="ECO:0000256" key="3">
    <source>
        <dbReference type="ARBA" id="ARBA00022559"/>
    </source>
</evidence>
<evidence type="ECO:0000259" key="10">
    <source>
        <dbReference type="PROSITE" id="PS51352"/>
    </source>
</evidence>
<comment type="function">
    <text evidence="8">Thiol-specific peroxidase that catalyzes the reduction of hydrogen peroxide and organic hydroperoxides to water and alcohols, respectively.</text>
</comment>
<dbReference type="EC" id="1.11.1.24" evidence="2"/>
<dbReference type="InterPro" id="IPR024706">
    <property type="entry name" value="Peroxiredoxin_AhpC-typ"/>
</dbReference>
<dbReference type="Pfam" id="PF00578">
    <property type="entry name" value="AhpC-TSA"/>
    <property type="match status" value="1"/>
</dbReference>
<evidence type="ECO:0000256" key="1">
    <source>
        <dbReference type="ARBA" id="ARBA00009796"/>
    </source>
</evidence>
<dbReference type="GO" id="GO:0042744">
    <property type="term" value="P:hydrogen peroxide catabolic process"/>
    <property type="evidence" value="ECO:0007669"/>
    <property type="project" value="TreeGrafter"/>
</dbReference>
<dbReference type="PIRSF" id="PIRSF000239">
    <property type="entry name" value="AHPC"/>
    <property type="match status" value="1"/>
</dbReference>
<feature type="active site" description="Cysteine sulfenic acid (-SOH) intermediate; for peroxidase activity" evidence="9">
    <location>
        <position position="44"/>
    </location>
</feature>
<evidence type="ECO:0000256" key="6">
    <source>
        <dbReference type="ARBA" id="ARBA00023284"/>
    </source>
</evidence>
<dbReference type="GO" id="GO:0008379">
    <property type="term" value="F:thioredoxin peroxidase activity"/>
    <property type="evidence" value="ECO:0007669"/>
    <property type="project" value="TreeGrafter"/>
</dbReference>
<evidence type="ECO:0000256" key="9">
    <source>
        <dbReference type="PIRSR" id="PIRSR000239-1"/>
    </source>
</evidence>
<dbReference type="GO" id="GO:0006979">
    <property type="term" value="P:response to oxidative stress"/>
    <property type="evidence" value="ECO:0007669"/>
    <property type="project" value="TreeGrafter"/>
</dbReference>
<dbReference type="InterPro" id="IPR050217">
    <property type="entry name" value="Peroxiredoxin"/>
</dbReference>
<evidence type="ECO:0000256" key="4">
    <source>
        <dbReference type="ARBA" id="ARBA00022862"/>
    </source>
</evidence>
<keyword evidence="3 8" id="KW-0575">Peroxidase</keyword>
<evidence type="ECO:0000256" key="5">
    <source>
        <dbReference type="ARBA" id="ARBA00023002"/>
    </source>
</evidence>
<keyword evidence="12" id="KW-1185">Reference proteome</keyword>
<dbReference type="EMBL" id="CABPRJ010000972">
    <property type="protein sequence ID" value="VVC33636.1"/>
    <property type="molecule type" value="Genomic_DNA"/>
</dbReference>
<sequence>MLRIGQKVSDVRLETTAGNFGVHEYFRGSWGLIVCYVTNFSAVCADELSQLVYKFHEFKSRNVKILAMSCDSVESHIKWIEDVKKISGIKSVKEQLFPFPIVSDRNRMLSLYLNTLDANCTDEDGIPLPCRATFILAPDLTIQLIHFYPQTIGRNFDEIFRSIDALQLSYKFSNTVFTPSGWKPITDCMASPKISRHDIEKQFPSSMIIELPSGKEYMCIVPKEEIKSTQKTHEK</sequence>
<keyword evidence="6 8" id="KW-0676">Redox-active center</keyword>
<dbReference type="InterPro" id="IPR000866">
    <property type="entry name" value="AhpC/TSA"/>
</dbReference>
<dbReference type="SUPFAM" id="SSF52833">
    <property type="entry name" value="Thioredoxin-like"/>
    <property type="match status" value="1"/>
</dbReference>
<dbReference type="GO" id="GO:0033554">
    <property type="term" value="P:cellular response to stress"/>
    <property type="evidence" value="ECO:0007669"/>
    <property type="project" value="TreeGrafter"/>
</dbReference>
<dbReference type="InterPro" id="IPR013766">
    <property type="entry name" value="Thioredoxin_domain"/>
</dbReference>
<dbReference type="PROSITE" id="PS51352">
    <property type="entry name" value="THIOREDOXIN_2"/>
    <property type="match status" value="1"/>
</dbReference>
<dbReference type="GO" id="GO:0005829">
    <property type="term" value="C:cytosol"/>
    <property type="evidence" value="ECO:0007669"/>
    <property type="project" value="TreeGrafter"/>
</dbReference>
<dbReference type="OrthoDB" id="2996783at2759"/>
<comment type="similarity">
    <text evidence="1">Belongs to the peroxiredoxin family. AhpC/Prx1 subfamily.</text>
</comment>
<comment type="catalytic activity">
    <reaction evidence="7">
        <text>a hydroperoxide + [thioredoxin]-dithiol = an alcohol + [thioredoxin]-disulfide + H2O</text>
        <dbReference type="Rhea" id="RHEA:62620"/>
        <dbReference type="Rhea" id="RHEA-COMP:10698"/>
        <dbReference type="Rhea" id="RHEA-COMP:10700"/>
        <dbReference type="ChEBI" id="CHEBI:15377"/>
        <dbReference type="ChEBI" id="CHEBI:29950"/>
        <dbReference type="ChEBI" id="CHEBI:30879"/>
        <dbReference type="ChEBI" id="CHEBI:35924"/>
        <dbReference type="ChEBI" id="CHEBI:50058"/>
        <dbReference type="EC" id="1.11.1.24"/>
    </reaction>
</comment>
<evidence type="ECO:0000256" key="2">
    <source>
        <dbReference type="ARBA" id="ARBA00013017"/>
    </source>
</evidence>
<evidence type="ECO:0000313" key="11">
    <source>
        <dbReference type="EMBL" id="VVC33636.1"/>
    </source>
</evidence>
<dbReference type="InterPro" id="IPR036249">
    <property type="entry name" value="Thioredoxin-like_sf"/>
</dbReference>
<reference evidence="11 12" key="1">
    <citation type="submission" date="2019-08" db="EMBL/GenBank/DDBJ databases">
        <authorList>
            <person name="Alioto T."/>
            <person name="Alioto T."/>
            <person name="Gomez Garrido J."/>
        </authorList>
    </citation>
    <scope>NUCLEOTIDE SEQUENCE [LARGE SCALE GENOMIC DNA]</scope>
</reference>
<dbReference type="PANTHER" id="PTHR10681:SF121">
    <property type="entry name" value="ALKYL HYDROPEROXIDE REDUCTASE C"/>
    <property type="match status" value="1"/>
</dbReference>
<keyword evidence="4 8" id="KW-0049">Antioxidant</keyword>
<dbReference type="AlphaFoldDB" id="A0A5E4MPN8"/>
<protein>
    <recommendedName>
        <fullName evidence="2">thioredoxin-dependent peroxiredoxin</fullName>
        <ecNumber evidence="2">1.11.1.24</ecNumber>
    </recommendedName>
</protein>
<evidence type="ECO:0000313" key="12">
    <source>
        <dbReference type="Proteomes" id="UP000325440"/>
    </source>
</evidence>
<feature type="domain" description="Thioredoxin" evidence="10">
    <location>
        <begin position="2"/>
        <end position="168"/>
    </location>
</feature>
<dbReference type="Proteomes" id="UP000325440">
    <property type="component" value="Unassembled WGS sequence"/>
</dbReference>
<evidence type="ECO:0000256" key="8">
    <source>
        <dbReference type="PIRNR" id="PIRNR000239"/>
    </source>
</evidence>
<proteinExistence type="inferred from homology"/>